<feature type="domain" description="Four-carbon acid sugar kinase nucleotide binding" evidence="8">
    <location>
        <begin position="262"/>
        <end position="429"/>
    </location>
</feature>
<dbReference type="Proteomes" id="UP000030661">
    <property type="component" value="Unassembled WGS sequence"/>
</dbReference>
<evidence type="ECO:0000256" key="1">
    <source>
        <dbReference type="ARBA" id="ARBA00005715"/>
    </source>
</evidence>
<protein>
    <submittedName>
        <fullName evidence="9">Type III effector Hrp-dependent outer protein</fullName>
    </submittedName>
</protein>
<evidence type="ECO:0000259" key="7">
    <source>
        <dbReference type="Pfam" id="PF07005"/>
    </source>
</evidence>
<dbReference type="InterPro" id="IPR031475">
    <property type="entry name" value="NBD_C"/>
</dbReference>
<dbReference type="STRING" id="1499967.U27_02865"/>
<dbReference type="HOGENOM" id="CLU_029424_0_1_0"/>
<comment type="similarity">
    <text evidence="1">Belongs to the four-carbon acid sugar kinase family.</text>
</comment>
<keyword evidence="10" id="KW-1185">Reference proteome</keyword>
<dbReference type="GO" id="GO:0016301">
    <property type="term" value="F:kinase activity"/>
    <property type="evidence" value="ECO:0007669"/>
    <property type="project" value="UniProtKB-KW"/>
</dbReference>
<dbReference type="Gene3D" id="3.40.50.10840">
    <property type="entry name" value="Putative sugar-binding, N-terminal domain"/>
    <property type="match status" value="1"/>
</dbReference>
<dbReference type="InterPro" id="IPR037051">
    <property type="entry name" value="4-carb_acid_sugar_kinase_N_sf"/>
</dbReference>
<evidence type="ECO:0000313" key="10">
    <source>
        <dbReference type="Proteomes" id="UP000030661"/>
    </source>
</evidence>
<proteinExistence type="inferred from homology"/>
<accession>A0A081BU99</accession>
<evidence type="ECO:0000313" key="9">
    <source>
        <dbReference type="EMBL" id="GAK55904.1"/>
    </source>
</evidence>
<evidence type="ECO:0000256" key="5">
    <source>
        <dbReference type="ARBA" id="ARBA00022840"/>
    </source>
</evidence>
<dbReference type="Gene3D" id="3.40.980.20">
    <property type="entry name" value="Four-carbon acid sugar kinase, nucleotide binding domain"/>
    <property type="match status" value="1"/>
</dbReference>
<organism evidence="9">
    <name type="scientific">Vecturithrix granuli</name>
    <dbReference type="NCBI Taxonomy" id="1499967"/>
    <lineage>
        <taxon>Bacteria</taxon>
        <taxon>Candidatus Moduliflexota</taxon>
        <taxon>Candidatus Vecturitrichia</taxon>
        <taxon>Candidatus Vecturitrichales</taxon>
        <taxon>Candidatus Vecturitrichaceae</taxon>
        <taxon>Candidatus Vecturithrix</taxon>
    </lineage>
</organism>
<keyword evidence="2" id="KW-0808">Transferase</keyword>
<dbReference type="eggNOG" id="COG3395">
    <property type="taxonomic scope" value="Bacteria"/>
</dbReference>
<dbReference type="AlphaFoldDB" id="A0A081BU99"/>
<keyword evidence="5" id="KW-0067">ATP-binding</keyword>
<gene>
    <name evidence="9" type="ORF">U27_02865</name>
</gene>
<dbReference type="EMBL" id="DF820464">
    <property type="protein sequence ID" value="GAK55904.1"/>
    <property type="molecule type" value="Genomic_DNA"/>
</dbReference>
<name>A0A081BU99_VECG1</name>
<keyword evidence="6" id="KW-0119">Carbohydrate metabolism</keyword>
<evidence type="ECO:0000256" key="2">
    <source>
        <dbReference type="ARBA" id="ARBA00022679"/>
    </source>
</evidence>
<evidence type="ECO:0000256" key="3">
    <source>
        <dbReference type="ARBA" id="ARBA00022741"/>
    </source>
</evidence>
<evidence type="ECO:0000256" key="6">
    <source>
        <dbReference type="ARBA" id="ARBA00023277"/>
    </source>
</evidence>
<sequence length="440" mass="48634">MIYVIADDLTGANDTGVQFSKQGYTTHVVILSETQFQHPADLKELANTLQQGAIDVLVIDTETREADDATARIRIRSVLESLRPKPEDLVYKKVDSTLRGRIGVELDECMRLLHKDVCVFTPSFPQARRITVGGYLIVQDQPLGLSEYYSGNLTPEDASFIPSSLQTDTTFPIARIDLREVIKGRQAILDNIREAANTEKKILVIDALNDAQLQDILAGSFKYEGSILYAGSAGLANSLSTMYNGHRRLHPPAQKFSAPVCIVSGTRRSIVQQQIAYLQRNLEVYACVIDVARIFSQREALLEQTTVDVVRALQQGNHTLLYPDPRYHTTQAIQALLAQMSGDFRTLEVSIRTFFGELIARIMDIHPIKNLILTGGDTAIGVCSALQIDHLNIVAELLPGIPLSVGQYRGSFELNIVTKAGGFGDEETLYKLIQHLVPSA</sequence>
<dbReference type="GO" id="GO:0005524">
    <property type="term" value="F:ATP binding"/>
    <property type="evidence" value="ECO:0007669"/>
    <property type="project" value="UniProtKB-KW"/>
</dbReference>
<dbReference type="InterPro" id="IPR042213">
    <property type="entry name" value="NBD_C_sf"/>
</dbReference>
<evidence type="ECO:0000259" key="8">
    <source>
        <dbReference type="Pfam" id="PF17042"/>
    </source>
</evidence>
<keyword evidence="3" id="KW-0547">Nucleotide-binding</keyword>
<dbReference type="Pfam" id="PF17042">
    <property type="entry name" value="NBD_C"/>
    <property type="match status" value="1"/>
</dbReference>
<reference evidence="9" key="1">
    <citation type="journal article" date="2015" name="PeerJ">
        <title>First genomic representation of candidate bacterial phylum KSB3 points to enhanced environmental sensing as a trigger of wastewater bulking.</title>
        <authorList>
            <person name="Sekiguchi Y."/>
            <person name="Ohashi A."/>
            <person name="Parks D.H."/>
            <person name="Yamauchi T."/>
            <person name="Tyson G.W."/>
            <person name="Hugenholtz P."/>
        </authorList>
    </citation>
    <scope>NUCLEOTIDE SEQUENCE [LARGE SCALE GENOMIC DNA]</scope>
</reference>
<evidence type="ECO:0000256" key="4">
    <source>
        <dbReference type="ARBA" id="ARBA00022777"/>
    </source>
</evidence>
<dbReference type="Pfam" id="PF07005">
    <property type="entry name" value="SBD_N"/>
    <property type="match status" value="1"/>
</dbReference>
<dbReference type="InterPro" id="IPR010737">
    <property type="entry name" value="4-carb_acid_sugar_kinase_N"/>
</dbReference>
<dbReference type="SUPFAM" id="SSF142764">
    <property type="entry name" value="YgbK-like"/>
    <property type="match status" value="1"/>
</dbReference>
<feature type="domain" description="Four-carbon acid sugar kinase N-terminal" evidence="7">
    <location>
        <begin position="2"/>
        <end position="239"/>
    </location>
</feature>
<keyword evidence="4" id="KW-0418">Kinase</keyword>